<gene>
    <name evidence="1" type="ORF">EI97DRAFT_258619</name>
</gene>
<dbReference type="EMBL" id="ML986533">
    <property type="protein sequence ID" value="KAF2271755.1"/>
    <property type="molecule type" value="Genomic_DNA"/>
</dbReference>
<evidence type="ECO:0000313" key="2">
    <source>
        <dbReference type="Proteomes" id="UP000800097"/>
    </source>
</evidence>
<dbReference type="GeneID" id="54547377"/>
<accession>A0A6A6J5P0</accession>
<keyword evidence="2" id="KW-1185">Reference proteome</keyword>
<protein>
    <submittedName>
        <fullName evidence="1">Uncharacterized protein</fullName>
    </submittedName>
</protein>
<proteinExistence type="predicted"/>
<sequence length="167" mass="18792">MMAWITGTRSRSGAIRRHGRIRCCARRCHQLAPEGSPIAIPRSILRILTNQQNIVTHRTNRWLAVRWNTSRSIYRKASSLVNTVACTELVVPLSLRPFPHGLNSAAIPRPAATTVQHLQPSLLHTETSPPRWRPWHRSGHSFASCCMRLDRSPGGGHNQTRSLRTEG</sequence>
<dbReference type="RefSeq" id="XP_033649294.1">
    <property type="nucleotide sequence ID" value="XM_033794202.1"/>
</dbReference>
<evidence type="ECO:0000313" key="1">
    <source>
        <dbReference type="EMBL" id="KAF2271755.1"/>
    </source>
</evidence>
<reference evidence="1" key="1">
    <citation type="journal article" date="2020" name="Stud. Mycol.">
        <title>101 Dothideomycetes genomes: a test case for predicting lifestyles and emergence of pathogens.</title>
        <authorList>
            <person name="Haridas S."/>
            <person name="Albert R."/>
            <person name="Binder M."/>
            <person name="Bloem J."/>
            <person name="Labutti K."/>
            <person name="Salamov A."/>
            <person name="Andreopoulos B."/>
            <person name="Baker S."/>
            <person name="Barry K."/>
            <person name="Bills G."/>
            <person name="Bluhm B."/>
            <person name="Cannon C."/>
            <person name="Castanera R."/>
            <person name="Culley D."/>
            <person name="Daum C."/>
            <person name="Ezra D."/>
            <person name="Gonzalez J."/>
            <person name="Henrissat B."/>
            <person name="Kuo A."/>
            <person name="Liang C."/>
            <person name="Lipzen A."/>
            <person name="Lutzoni F."/>
            <person name="Magnuson J."/>
            <person name="Mondo S."/>
            <person name="Nolan M."/>
            <person name="Ohm R."/>
            <person name="Pangilinan J."/>
            <person name="Park H.-J."/>
            <person name="Ramirez L."/>
            <person name="Alfaro M."/>
            <person name="Sun H."/>
            <person name="Tritt A."/>
            <person name="Yoshinaga Y."/>
            <person name="Zwiers L.-H."/>
            <person name="Turgeon B."/>
            <person name="Goodwin S."/>
            <person name="Spatafora J."/>
            <person name="Crous P."/>
            <person name="Grigoriev I."/>
        </authorList>
    </citation>
    <scope>NUCLEOTIDE SEQUENCE</scope>
    <source>
        <strain evidence="1">CBS 379.55</strain>
    </source>
</reference>
<organism evidence="1 2">
    <name type="scientific">Westerdykella ornata</name>
    <dbReference type="NCBI Taxonomy" id="318751"/>
    <lineage>
        <taxon>Eukaryota</taxon>
        <taxon>Fungi</taxon>
        <taxon>Dikarya</taxon>
        <taxon>Ascomycota</taxon>
        <taxon>Pezizomycotina</taxon>
        <taxon>Dothideomycetes</taxon>
        <taxon>Pleosporomycetidae</taxon>
        <taxon>Pleosporales</taxon>
        <taxon>Sporormiaceae</taxon>
        <taxon>Westerdykella</taxon>
    </lineage>
</organism>
<name>A0A6A6J5P0_WESOR</name>
<dbReference type="Proteomes" id="UP000800097">
    <property type="component" value="Unassembled WGS sequence"/>
</dbReference>
<dbReference type="AlphaFoldDB" id="A0A6A6J5P0"/>